<organism evidence="1 2">
    <name type="scientific">Halocatena marina</name>
    <dbReference type="NCBI Taxonomy" id="2934937"/>
    <lineage>
        <taxon>Archaea</taxon>
        <taxon>Methanobacteriati</taxon>
        <taxon>Methanobacteriota</taxon>
        <taxon>Stenosarchaea group</taxon>
        <taxon>Halobacteria</taxon>
        <taxon>Halobacteriales</taxon>
        <taxon>Natronomonadaceae</taxon>
        <taxon>Halocatena</taxon>
    </lineage>
</organism>
<dbReference type="NCBIfam" id="NF041919">
    <property type="entry name" value="SAMP2"/>
    <property type="match status" value="1"/>
</dbReference>
<protein>
    <submittedName>
        <fullName evidence="1">Ubiquitin-like small modifier protein 2</fullName>
    </submittedName>
</protein>
<dbReference type="AlphaFoldDB" id="A0ABD5YL97"/>
<dbReference type="InterPro" id="IPR053752">
    <property type="entry name" value="SAM_domain_containing"/>
</dbReference>
<keyword evidence="2" id="KW-1185">Reference proteome</keyword>
<sequence length="66" mass="7217">MHITAEVVGEQTHEIDLTREATYADLLHEVGLNPHEATVLVDGRPVPDDGPVTVEHVRVLRLIKGG</sequence>
<dbReference type="CDD" id="cd17506">
    <property type="entry name" value="Ubl_SAMP2_like"/>
    <property type="match status" value="1"/>
</dbReference>
<dbReference type="EMBL" id="JBHTAX010000001">
    <property type="protein sequence ID" value="MFC7188779.1"/>
    <property type="molecule type" value="Genomic_DNA"/>
</dbReference>
<dbReference type="Proteomes" id="UP001596417">
    <property type="component" value="Unassembled WGS sequence"/>
</dbReference>
<name>A0ABD5YL97_9EURY</name>
<dbReference type="InterPro" id="IPR053834">
    <property type="entry name" value="SAMP2_halobacteria"/>
</dbReference>
<evidence type="ECO:0000313" key="2">
    <source>
        <dbReference type="Proteomes" id="UP001596417"/>
    </source>
</evidence>
<dbReference type="GeneID" id="76198327"/>
<dbReference type="RefSeq" id="WP_264555286.1">
    <property type="nucleotide sequence ID" value="NZ_CP109979.1"/>
</dbReference>
<dbReference type="InterPro" id="IPR053833">
    <property type="entry name" value="SAMP2"/>
</dbReference>
<dbReference type="Pfam" id="PF21965">
    <property type="entry name" value="SAMP2"/>
    <property type="match status" value="1"/>
</dbReference>
<dbReference type="SUPFAM" id="SSF54285">
    <property type="entry name" value="MoaD/ThiS"/>
    <property type="match status" value="1"/>
</dbReference>
<dbReference type="InterPro" id="IPR016155">
    <property type="entry name" value="Mopterin_synth/thiamin_S_b"/>
</dbReference>
<gene>
    <name evidence="1" type="ORF">ACFQL7_02190</name>
</gene>
<accession>A0ABD5YL97</accession>
<evidence type="ECO:0000313" key="1">
    <source>
        <dbReference type="EMBL" id="MFC7188779.1"/>
    </source>
</evidence>
<proteinExistence type="predicted"/>
<reference evidence="1 2" key="1">
    <citation type="journal article" date="2019" name="Int. J. Syst. Evol. Microbiol.">
        <title>The Global Catalogue of Microorganisms (GCM) 10K type strain sequencing project: providing services to taxonomists for standard genome sequencing and annotation.</title>
        <authorList>
            <consortium name="The Broad Institute Genomics Platform"/>
            <consortium name="The Broad Institute Genome Sequencing Center for Infectious Disease"/>
            <person name="Wu L."/>
            <person name="Ma J."/>
        </authorList>
    </citation>
    <scope>NUCLEOTIDE SEQUENCE [LARGE SCALE GENOMIC DNA]</scope>
    <source>
        <strain evidence="1 2">RDMS1</strain>
    </source>
</reference>
<comment type="caution">
    <text evidence="1">The sequence shown here is derived from an EMBL/GenBank/DDBJ whole genome shotgun (WGS) entry which is preliminary data.</text>
</comment>
<dbReference type="Gene3D" id="4.10.410.50">
    <property type="match status" value="1"/>
</dbReference>